<evidence type="ECO:0000256" key="3">
    <source>
        <dbReference type="ARBA" id="ARBA00022679"/>
    </source>
</evidence>
<organism evidence="5 6">
    <name type="scientific">Akkermansia glycaniphila</name>
    <dbReference type="NCBI Taxonomy" id="1679444"/>
    <lineage>
        <taxon>Bacteria</taxon>
        <taxon>Pseudomonadati</taxon>
        <taxon>Verrucomicrobiota</taxon>
        <taxon>Verrucomicrobiia</taxon>
        <taxon>Verrucomicrobiales</taxon>
        <taxon>Akkermansiaceae</taxon>
        <taxon>Akkermansia</taxon>
    </lineage>
</organism>
<evidence type="ECO:0000313" key="5">
    <source>
        <dbReference type="EMBL" id="SEH80998.1"/>
    </source>
</evidence>
<dbReference type="GO" id="GO:0016757">
    <property type="term" value="F:glycosyltransferase activity"/>
    <property type="evidence" value="ECO:0007669"/>
    <property type="project" value="UniProtKB-KW"/>
</dbReference>
<comment type="similarity">
    <text evidence="1">Belongs to the glycosyltransferase 2 family.</text>
</comment>
<sequence>MADRICAIFSHYSRAEISLNCLRRLKEQTVRPTRIVIANNSTPDDPALGLFQTYAEENFPPGTLSIVQLHTNMGNAGGCAAAMNEAFSHPEIGYVWILDDDSWPRPDTLAQLLAIEDTAPGTDKPIIRMSLVVDPSRHDELSWPLTAREPSAAPYDWQNIALRADLPDTPAIPSRGGWLGALYPRRLWEEIGVPTPELFIRGEDEEYPWKARHAGYTFVTVRHSLLDHPTPPSELMHCRIGNRAFFYEPGLDASRFYYKVRNWAWLQRLKTPKNPVKRLLACGAYICLALHGMLTAGDCSWRKTYALFRGLHNGYYGHLRPY</sequence>
<evidence type="ECO:0000256" key="2">
    <source>
        <dbReference type="ARBA" id="ARBA00022676"/>
    </source>
</evidence>
<dbReference type="STRING" id="1679444.PYTT_0916"/>
<evidence type="ECO:0000313" key="6">
    <source>
        <dbReference type="Proteomes" id="UP000176204"/>
    </source>
</evidence>
<reference evidence="6" key="1">
    <citation type="submission" date="2016-09" db="EMBL/GenBank/DDBJ databases">
        <authorList>
            <person name="Koehorst J."/>
        </authorList>
    </citation>
    <scope>NUCLEOTIDE SEQUENCE [LARGE SCALE GENOMIC DNA]</scope>
</reference>
<evidence type="ECO:0000256" key="1">
    <source>
        <dbReference type="ARBA" id="ARBA00006739"/>
    </source>
</evidence>
<dbReference type="KEGG" id="agl:PYTT_0916"/>
<gene>
    <name evidence="5" type="ORF">PYTT_0916</name>
</gene>
<dbReference type="PANTHER" id="PTHR43179">
    <property type="entry name" value="RHAMNOSYLTRANSFERASE WBBL"/>
    <property type="match status" value="1"/>
</dbReference>
<evidence type="ECO:0000259" key="4">
    <source>
        <dbReference type="Pfam" id="PF00535"/>
    </source>
</evidence>
<name>A0A1C7PCW2_9BACT</name>
<dbReference type="AlphaFoldDB" id="A0A1C7PCW2"/>
<feature type="domain" description="Glycosyltransferase 2-like" evidence="4">
    <location>
        <begin position="11"/>
        <end position="114"/>
    </location>
</feature>
<dbReference type="Gene3D" id="3.90.550.60">
    <property type="match status" value="1"/>
</dbReference>
<dbReference type="PANTHER" id="PTHR43179:SF12">
    <property type="entry name" value="GALACTOFURANOSYLTRANSFERASE GLFT2"/>
    <property type="match status" value="1"/>
</dbReference>
<dbReference type="EMBL" id="LT629973">
    <property type="protein sequence ID" value="SEH80998.1"/>
    <property type="molecule type" value="Genomic_DNA"/>
</dbReference>
<proteinExistence type="inferred from homology"/>
<dbReference type="Proteomes" id="UP000176204">
    <property type="component" value="Chromosome I"/>
</dbReference>
<dbReference type="InterPro" id="IPR029044">
    <property type="entry name" value="Nucleotide-diphossugar_trans"/>
</dbReference>
<protein>
    <submittedName>
        <fullName evidence="5">Nucleotide-diphospho-sugar transferases</fullName>
    </submittedName>
</protein>
<accession>A0A1C7PCW2</accession>
<keyword evidence="6" id="KW-1185">Reference proteome</keyword>
<dbReference type="SUPFAM" id="SSF53448">
    <property type="entry name" value="Nucleotide-diphospho-sugar transferases"/>
    <property type="match status" value="1"/>
</dbReference>
<keyword evidence="2" id="KW-0328">Glycosyltransferase</keyword>
<dbReference type="RefSeq" id="WP_067774646.1">
    <property type="nucleotide sequence ID" value="NZ_LIGX01000019.1"/>
</dbReference>
<dbReference type="Pfam" id="PF00535">
    <property type="entry name" value="Glycos_transf_2"/>
    <property type="match status" value="1"/>
</dbReference>
<dbReference type="InterPro" id="IPR001173">
    <property type="entry name" value="Glyco_trans_2-like"/>
</dbReference>
<keyword evidence="3 5" id="KW-0808">Transferase</keyword>